<evidence type="ECO:0000256" key="12">
    <source>
        <dbReference type="SAM" id="SignalP"/>
    </source>
</evidence>
<keyword evidence="8" id="KW-0472">Membrane</keyword>
<reference evidence="16 17" key="1">
    <citation type="submission" date="2018-02" db="EMBL/GenBank/DDBJ databases">
        <title>Reclassifiation of [Polyangium] brachysporum DSM 7029 as Guopingzhaonella breviflexa gen. nov., sp. nov., a member of the family Comamonadaceae.</title>
        <authorList>
            <person name="Tang B."/>
        </authorList>
    </citation>
    <scope>NUCLEOTIDE SEQUENCE [LARGE SCALE GENOMIC DNA]</scope>
    <source>
        <strain evidence="16 17">BCRC 80649</strain>
    </source>
</reference>
<keyword evidence="7" id="KW-0653">Protein transport</keyword>
<keyword evidence="5" id="KW-0812">Transmembrane</keyword>
<gene>
    <name evidence="16" type="primary">gspD</name>
    <name evidence="16" type="ORF">C1704_08285</name>
</gene>
<evidence type="ECO:0000256" key="10">
    <source>
        <dbReference type="RuleBase" id="RU004004"/>
    </source>
</evidence>
<feature type="compositionally biased region" description="Polar residues" evidence="11">
    <location>
        <begin position="362"/>
        <end position="377"/>
    </location>
</feature>
<dbReference type="InterPro" id="IPR049371">
    <property type="entry name" value="GspD-like_N0"/>
</dbReference>
<dbReference type="Pfam" id="PF03958">
    <property type="entry name" value="Secretin_N"/>
    <property type="match status" value="3"/>
</dbReference>
<dbReference type="Proteomes" id="UP000238605">
    <property type="component" value="Unassembled WGS sequence"/>
</dbReference>
<evidence type="ECO:0000259" key="14">
    <source>
        <dbReference type="Pfam" id="PF03958"/>
    </source>
</evidence>
<dbReference type="RefSeq" id="WP_104302254.1">
    <property type="nucleotide sequence ID" value="NZ_PSNX01000006.1"/>
</dbReference>
<evidence type="ECO:0000256" key="4">
    <source>
        <dbReference type="ARBA" id="ARBA00022452"/>
    </source>
</evidence>
<dbReference type="GO" id="GO:0015628">
    <property type="term" value="P:protein secretion by the type II secretion system"/>
    <property type="evidence" value="ECO:0007669"/>
    <property type="project" value="InterPro"/>
</dbReference>
<comment type="similarity">
    <text evidence="2">Belongs to the bacterial secretin family. GSP D subfamily.</text>
</comment>
<sequence length="742" mass="77131">MSMKRTPLARRGAQALCTALAASFLALGTPPAVWSQTTDANAGQVTLNFVNAEIDGVARAMGLILRRQFVIDPRVRGQMTLYSEQPMSRSEAYISFLAALRGLGFAVVEVEGLYKIVPEADAKLQTGVVSAGPGVAARGDTILTQIFRIQHENANNLVTILRPLISPNNTINVNPGNNSLVITDYADNLRRLARIVAALDVPSGTDVEVIPLQHAVATDVAVLVQRLLDQQAGGAANVAAPPGAPGAAGPVAGGSTSAGTILADSRTNALLVRAANPARLALIRSIVERLDVPGAGGVGGSNIHVVYLKNADAVRLAQVLRAAFPTDSRGGAGGGSSTLTGAATSATGGTLGGASSATGASPQATAPVSTAAQPSTGGFIQADPATNSLIITAPDPLYRQLRAVIDQLDSRRAQVYVETMIVEVNATKAADVGFQWQGLLGREGDRWGLVGGTNYGTGGNNIIQLSLAAATGGQSGALPSAGLNVGIVRNFLGTYSLAGLARFLEQNVDGNILSTPNLVTLDNEEAKITIGQNVPFVTGQFTNTGGTGGAVNPFQTIERKDVGITLRVKPQIGENGTVRLAIYQEVSSVVNQNVSQGVADATAGLVTNKRSIESSVVVDDGQIIVLGGLMQDQFTDNRDKVPLLGDVPLLGGLFRSENRSRVKTNLMVFLRPVVMRDQDASNRLSMDRYDMMRAQQIASQPQPRVLLPINEAPVMPARELPPPADAATPPAVAPAATPQPVN</sequence>
<dbReference type="AlphaFoldDB" id="A0A2S5SV83"/>
<dbReference type="Pfam" id="PF00263">
    <property type="entry name" value="Secretin"/>
    <property type="match status" value="1"/>
</dbReference>
<proteinExistence type="inferred from homology"/>
<keyword evidence="17" id="KW-1185">Reference proteome</keyword>
<evidence type="ECO:0000256" key="6">
    <source>
        <dbReference type="ARBA" id="ARBA00022729"/>
    </source>
</evidence>
<keyword evidence="4" id="KW-1134">Transmembrane beta strand</keyword>
<evidence type="ECO:0000256" key="11">
    <source>
        <dbReference type="SAM" id="MobiDB-lite"/>
    </source>
</evidence>
<dbReference type="PANTHER" id="PTHR30332:SF24">
    <property type="entry name" value="SECRETIN GSPD-RELATED"/>
    <property type="match status" value="1"/>
</dbReference>
<dbReference type="PRINTS" id="PR00811">
    <property type="entry name" value="BCTERIALGSPD"/>
</dbReference>
<feature type="domain" description="GspD-like N0" evidence="15">
    <location>
        <begin position="47"/>
        <end position="116"/>
    </location>
</feature>
<dbReference type="PANTHER" id="PTHR30332">
    <property type="entry name" value="PROBABLE GENERAL SECRETION PATHWAY PROTEIN D"/>
    <property type="match status" value="1"/>
</dbReference>
<feature type="domain" description="NolW-like" evidence="14">
    <location>
        <begin position="304"/>
        <end position="414"/>
    </location>
</feature>
<organism evidence="16 17">
    <name type="scientific">Caldimonas caldifontis</name>
    <dbReference type="NCBI Taxonomy" id="1452508"/>
    <lineage>
        <taxon>Bacteria</taxon>
        <taxon>Pseudomonadati</taxon>
        <taxon>Pseudomonadota</taxon>
        <taxon>Betaproteobacteria</taxon>
        <taxon>Burkholderiales</taxon>
        <taxon>Sphaerotilaceae</taxon>
        <taxon>Caldimonas</taxon>
    </lineage>
</organism>
<feature type="compositionally biased region" description="Low complexity" evidence="11">
    <location>
        <begin position="725"/>
        <end position="742"/>
    </location>
</feature>
<evidence type="ECO:0000256" key="5">
    <source>
        <dbReference type="ARBA" id="ARBA00022692"/>
    </source>
</evidence>
<dbReference type="EMBL" id="PSNX01000006">
    <property type="protein sequence ID" value="PPE66655.1"/>
    <property type="molecule type" value="Genomic_DNA"/>
</dbReference>
<dbReference type="NCBIfam" id="TIGR02517">
    <property type="entry name" value="type_II_gspD"/>
    <property type="match status" value="1"/>
</dbReference>
<protein>
    <submittedName>
        <fullName evidence="16">Type II secretion system protein GspD</fullName>
    </submittedName>
</protein>
<feature type="domain" description="Type II/III secretion system secretin-like" evidence="13">
    <location>
        <begin position="504"/>
        <end position="676"/>
    </location>
</feature>
<feature type="domain" description="NolW-like" evidence="14">
    <location>
        <begin position="144"/>
        <end position="203"/>
    </location>
</feature>
<evidence type="ECO:0000256" key="3">
    <source>
        <dbReference type="ARBA" id="ARBA00022448"/>
    </source>
</evidence>
<keyword evidence="6 12" id="KW-0732">Signal</keyword>
<evidence type="ECO:0000256" key="2">
    <source>
        <dbReference type="ARBA" id="ARBA00006980"/>
    </source>
</evidence>
<evidence type="ECO:0000313" key="16">
    <source>
        <dbReference type="EMBL" id="PPE66655.1"/>
    </source>
</evidence>
<evidence type="ECO:0000256" key="9">
    <source>
        <dbReference type="ARBA" id="ARBA00023237"/>
    </source>
</evidence>
<feature type="compositionally biased region" description="Low complexity" evidence="11">
    <location>
        <begin position="350"/>
        <end position="361"/>
    </location>
</feature>
<evidence type="ECO:0000259" key="15">
    <source>
        <dbReference type="Pfam" id="PF21305"/>
    </source>
</evidence>
<name>A0A2S5SV83_9BURK</name>
<keyword evidence="9" id="KW-0998">Cell outer membrane</keyword>
<dbReference type="InterPro" id="IPR050810">
    <property type="entry name" value="Bact_Secretion_Sys_Channel"/>
</dbReference>
<dbReference type="InterPro" id="IPR013356">
    <property type="entry name" value="T2SS_GspD"/>
</dbReference>
<evidence type="ECO:0000256" key="8">
    <source>
        <dbReference type="ARBA" id="ARBA00023136"/>
    </source>
</evidence>
<dbReference type="InterPro" id="IPR005644">
    <property type="entry name" value="NolW-like"/>
</dbReference>
<dbReference type="InterPro" id="IPR004846">
    <property type="entry name" value="T2SS/T3SS_dom"/>
</dbReference>
<accession>A0A2S5SV83</accession>
<dbReference type="InterPro" id="IPR001775">
    <property type="entry name" value="GspD/PilQ"/>
</dbReference>
<feature type="region of interest" description="Disordered" evidence="11">
    <location>
        <begin position="350"/>
        <end position="377"/>
    </location>
</feature>
<comment type="caution">
    <text evidence="16">The sequence shown here is derived from an EMBL/GenBank/DDBJ whole genome shotgun (WGS) entry which is preliminary data.</text>
</comment>
<dbReference type="InterPro" id="IPR038591">
    <property type="entry name" value="NolW-like_sf"/>
</dbReference>
<evidence type="ECO:0000259" key="13">
    <source>
        <dbReference type="Pfam" id="PF00263"/>
    </source>
</evidence>
<dbReference type="Gene3D" id="3.30.1370.120">
    <property type="match status" value="3"/>
</dbReference>
<feature type="domain" description="NolW-like" evidence="14">
    <location>
        <begin position="207"/>
        <end position="295"/>
    </location>
</feature>
<dbReference type="GO" id="GO:0015627">
    <property type="term" value="C:type II protein secretion system complex"/>
    <property type="evidence" value="ECO:0007669"/>
    <property type="project" value="InterPro"/>
</dbReference>
<evidence type="ECO:0000256" key="1">
    <source>
        <dbReference type="ARBA" id="ARBA00004442"/>
    </source>
</evidence>
<dbReference type="GO" id="GO:0009279">
    <property type="term" value="C:cell outer membrane"/>
    <property type="evidence" value="ECO:0007669"/>
    <property type="project" value="UniProtKB-SubCell"/>
</dbReference>
<feature type="chain" id="PRO_5015602384" evidence="12">
    <location>
        <begin position="36"/>
        <end position="742"/>
    </location>
</feature>
<dbReference type="OrthoDB" id="9775455at2"/>
<evidence type="ECO:0000256" key="7">
    <source>
        <dbReference type="ARBA" id="ARBA00022927"/>
    </source>
</evidence>
<feature type="signal peptide" evidence="12">
    <location>
        <begin position="1"/>
        <end position="35"/>
    </location>
</feature>
<keyword evidence="3 10" id="KW-0813">Transport</keyword>
<evidence type="ECO:0000313" key="17">
    <source>
        <dbReference type="Proteomes" id="UP000238605"/>
    </source>
</evidence>
<dbReference type="Pfam" id="PF21305">
    <property type="entry name" value="type_II_gspD_N0"/>
    <property type="match status" value="1"/>
</dbReference>
<comment type="subcellular location">
    <subcellularLocation>
        <location evidence="1 10">Cell outer membrane</location>
    </subcellularLocation>
</comment>
<feature type="region of interest" description="Disordered" evidence="11">
    <location>
        <begin position="716"/>
        <end position="742"/>
    </location>
</feature>